<dbReference type="InterPro" id="IPR029063">
    <property type="entry name" value="SAM-dependent_MTases_sf"/>
</dbReference>
<dbReference type="Proteomes" id="UP000006671">
    <property type="component" value="Unassembled WGS sequence"/>
</dbReference>
<dbReference type="Gene3D" id="3.40.50.150">
    <property type="entry name" value="Vaccinia Virus protein VP39"/>
    <property type="match status" value="1"/>
</dbReference>
<name>D2V6S8_NAEGR</name>
<dbReference type="eggNOG" id="KOG2497">
    <property type="taxonomic scope" value="Eukaryota"/>
</dbReference>
<keyword evidence="2" id="KW-1185">Reference proteome</keyword>
<dbReference type="InParanoid" id="D2V6S8"/>
<dbReference type="PANTHER" id="PTHR14614">
    <property type="entry name" value="HEPATOCELLULAR CARCINOMA-ASSOCIATED ANTIGEN"/>
    <property type="match status" value="1"/>
</dbReference>
<dbReference type="KEGG" id="ngr:NAEGRDRAFT_88120"/>
<dbReference type="AlphaFoldDB" id="D2V6S8"/>
<dbReference type="VEuPathDB" id="AmoebaDB:NAEGRDRAFT_88120"/>
<dbReference type="RefSeq" id="XP_002680372.1">
    <property type="nucleotide sequence ID" value="XM_002680326.1"/>
</dbReference>
<sequence>MRNYIEMIENCENNGEGVYDDLIEDYSEMLIGSGNRKEMVNMDCSEGGYFYGYDMKESSFRIYDFLCENPIVVRVFPQFLNVGLALWVDGLVEIEYIIANLESFERKNIVELGSGIGLVGLFLMNILKETGRITMTDYLDCVLENCSYCCELNNIPHKVYNSEYIYLKEDKSSKNENSNLHVMKLDWMNFTEQDIELLKDTDILIAADVAYDSSVIPGLCDVTQQLFNRNRNLIILFAITKRNEKTFEYFVSEMEKRDMVVSKEISTTDLPQLFMIEDRTTVRLFEMKGRNNIPHDQ</sequence>
<dbReference type="GeneID" id="8861687"/>
<accession>D2V6S8</accession>
<evidence type="ECO:0000313" key="2">
    <source>
        <dbReference type="Proteomes" id="UP000006671"/>
    </source>
</evidence>
<proteinExistence type="predicted"/>
<dbReference type="OrthoDB" id="194386at2759"/>
<reference evidence="1 2" key="1">
    <citation type="journal article" date="2010" name="Cell">
        <title>The genome of Naegleria gruberi illuminates early eukaryotic versatility.</title>
        <authorList>
            <person name="Fritz-Laylin L.K."/>
            <person name="Prochnik S.E."/>
            <person name="Ginger M.L."/>
            <person name="Dacks J.B."/>
            <person name="Carpenter M.L."/>
            <person name="Field M.C."/>
            <person name="Kuo A."/>
            <person name="Paredez A."/>
            <person name="Chapman J."/>
            <person name="Pham J."/>
            <person name="Shu S."/>
            <person name="Neupane R."/>
            <person name="Cipriano M."/>
            <person name="Mancuso J."/>
            <person name="Tu H."/>
            <person name="Salamov A."/>
            <person name="Lindquist E."/>
            <person name="Shapiro H."/>
            <person name="Lucas S."/>
            <person name="Grigoriev I.V."/>
            <person name="Cande W.Z."/>
            <person name="Fulton C."/>
            <person name="Rokhsar D.S."/>
            <person name="Dawson S.C."/>
        </authorList>
    </citation>
    <scope>NUCLEOTIDE SEQUENCE [LARGE SCALE GENOMIC DNA]</scope>
    <source>
        <strain evidence="1 2">NEG-M</strain>
    </source>
</reference>
<evidence type="ECO:0000313" key="1">
    <source>
        <dbReference type="EMBL" id="EFC47628.1"/>
    </source>
</evidence>
<dbReference type="EMBL" id="GG738854">
    <property type="protein sequence ID" value="EFC47628.1"/>
    <property type="molecule type" value="Genomic_DNA"/>
</dbReference>
<evidence type="ECO:0008006" key="3">
    <source>
        <dbReference type="Google" id="ProtNLM"/>
    </source>
</evidence>
<dbReference type="Pfam" id="PF10294">
    <property type="entry name" value="Methyltransf_16"/>
    <property type="match status" value="1"/>
</dbReference>
<dbReference type="PANTHER" id="PTHR14614:SF130">
    <property type="entry name" value="PROTEIN-LYSINE N-METHYLTRANSFERASE EEF2KMT"/>
    <property type="match status" value="1"/>
</dbReference>
<organism evidence="2">
    <name type="scientific">Naegleria gruberi</name>
    <name type="common">Amoeba</name>
    <dbReference type="NCBI Taxonomy" id="5762"/>
    <lineage>
        <taxon>Eukaryota</taxon>
        <taxon>Discoba</taxon>
        <taxon>Heterolobosea</taxon>
        <taxon>Tetramitia</taxon>
        <taxon>Eutetramitia</taxon>
        <taxon>Vahlkampfiidae</taxon>
        <taxon>Naegleria</taxon>
    </lineage>
</organism>
<dbReference type="SUPFAM" id="SSF53335">
    <property type="entry name" value="S-adenosyl-L-methionine-dependent methyltransferases"/>
    <property type="match status" value="1"/>
</dbReference>
<gene>
    <name evidence="1" type="ORF">NAEGRDRAFT_88120</name>
</gene>
<dbReference type="InterPro" id="IPR019410">
    <property type="entry name" value="Methyltransf_16"/>
</dbReference>
<dbReference type="STRING" id="5762.D2V6S8"/>
<protein>
    <recommendedName>
        <fullName evidence="3">Methyltransferase</fullName>
    </recommendedName>
</protein>